<reference evidence="1" key="2">
    <citation type="journal article" date="2024" name="Plant">
        <title>Genomic evolution and insights into agronomic trait innovations of Sesamum species.</title>
        <authorList>
            <person name="Miao H."/>
            <person name="Wang L."/>
            <person name="Qu L."/>
            <person name="Liu H."/>
            <person name="Sun Y."/>
            <person name="Le M."/>
            <person name="Wang Q."/>
            <person name="Wei S."/>
            <person name="Zheng Y."/>
            <person name="Lin W."/>
            <person name="Duan Y."/>
            <person name="Cao H."/>
            <person name="Xiong S."/>
            <person name="Wang X."/>
            <person name="Wei L."/>
            <person name="Li C."/>
            <person name="Ma Q."/>
            <person name="Ju M."/>
            <person name="Zhao R."/>
            <person name="Li G."/>
            <person name="Mu C."/>
            <person name="Tian Q."/>
            <person name="Mei H."/>
            <person name="Zhang T."/>
            <person name="Gao T."/>
            <person name="Zhang H."/>
        </authorList>
    </citation>
    <scope>NUCLEOTIDE SEQUENCE</scope>
    <source>
        <strain evidence="1">3651</strain>
    </source>
</reference>
<gene>
    <name evidence="1" type="ORF">Salat_2434100</name>
</gene>
<sequence>MRVERDAELLAASLRIVSCKCCTTCCERPLASDSPGMKAVTFVTFCGKVRLVDGVAGHELEGKKTCCSRMGSAQGKTVYQQVGRTVDTCWCHGTGLNDRHIIKVVGRKRNVG</sequence>
<proteinExistence type="predicted"/>
<dbReference type="Proteomes" id="UP001293254">
    <property type="component" value="Unassembled WGS sequence"/>
</dbReference>
<protein>
    <submittedName>
        <fullName evidence="1">Uncharacterized protein</fullName>
    </submittedName>
</protein>
<dbReference type="EMBL" id="JACGWO010000009">
    <property type="protein sequence ID" value="KAK4420211.1"/>
    <property type="molecule type" value="Genomic_DNA"/>
</dbReference>
<reference evidence="1" key="1">
    <citation type="submission" date="2020-06" db="EMBL/GenBank/DDBJ databases">
        <authorList>
            <person name="Li T."/>
            <person name="Hu X."/>
            <person name="Zhang T."/>
            <person name="Song X."/>
            <person name="Zhang H."/>
            <person name="Dai N."/>
            <person name="Sheng W."/>
            <person name="Hou X."/>
            <person name="Wei L."/>
        </authorList>
    </citation>
    <scope>NUCLEOTIDE SEQUENCE</scope>
    <source>
        <strain evidence="1">3651</strain>
        <tissue evidence="1">Leaf</tissue>
    </source>
</reference>
<dbReference type="AlphaFoldDB" id="A0AAE1XZ17"/>
<accession>A0AAE1XZ17</accession>
<name>A0AAE1XZ17_9LAMI</name>
<evidence type="ECO:0000313" key="1">
    <source>
        <dbReference type="EMBL" id="KAK4420211.1"/>
    </source>
</evidence>
<evidence type="ECO:0000313" key="2">
    <source>
        <dbReference type="Proteomes" id="UP001293254"/>
    </source>
</evidence>
<organism evidence="1 2">
    <name type="scientific">Sesamum alatum</name>
    <dbReference type="NCBI Taxonomy" id="300844"/>
    <lineage>
        <taxon>Eukaryota</taxon>
        <taxon>Viridiplantae</taxon>
        <taxon>Streptophyta</taxon>
        <taxon>Embryophyta</taxon>
        <taxon>Tracheophyta</taxon>
        <taxon>Spermatophyta</taxon>
        <taxon>Magnoliopsida</taxon>
        <taxon>eudicotyledons</taxon>
        <taxon>Gunneridae</taxon>
        <taxon>Pentapetalae</taxon>
        <taxon>asterids</taxon>
        <taxon>lamiids</taxon>
        <taxon>Lamiales</taxon>
        <taxon>Pedaliaceae</taxon>
        <taxon>Sesamum</taxon>
    </lineage>
</organism>
<comment type="caution">
    <text evidence="1">The sequence shown here is derived from an EMBL/GenBank/DDBJ whole genome shotgun (WGS) entry which is preliminary data.</text>
</comment>
<keyword evidence="2" id="KW-1185">Reference proteome</keyword>